<feature type="region of interest" description="Disordered" evidence="7">
    <location>
        <begin position="1"/>
        <end position="25"/>
    </location>
</feature>
<dbReference type="Pfam" id="PF00089">
    <property type="entry name" value="Trypsin"/>
    <property type="match status" value="1"/>
</dbReference>
<dbReference type="RefSeq" id="XP_008328821.1">
    <property type="nucleotide sequence ID" value="XM_008330599.3"/>
</dbReference>
<dbReference type="InterPro" id="IPR001314">
    <property type="entry name" value="Peptidase_S1A"/>
</dbReference>
<dbReference type="InParanoid" id="A0A3P8W4H2"/>
<organism evidence="9 10">
    <name type="scientific">Cynoglossus semilaevis</name>
    <name type="common">Tongue sole</name>
    <dbReference type="NCBI Taxonomy" id="244447"/>
    <lineage>
        <taxon>Eukaryota</taxon>
        <taxon>Metazoa</taxon>
        <taxon>Chordata</taxon>
        <taxon>Craniata</taxon>
        <taxon>Vertebrata</taxon>
        <taxon>Euteleostomi</taxon>
        <taxon>Actinopterygii</taxon>
        <taxon>Neopterygii</taxon>
        <taxon>Teleostei</taxon>
        <taxon>Neoteleostei</taxon>
        <taxon>Acanthomorphata</taxon>
        <taxon>Carangaria</taxon>
        <taxon>Pleuronectiformes</taxon>
        <taxon>Pleuronectoidei</taxon>
        <taxon>Cynoglossidae</taxon>
        <taxon>Cynoglossinae</taxon>
        <taxon>Cynoglossus</taxon>
    </lineage>
</organism>
<evidence type="ECO:0000256" key="7">
    <source>
        <dbReference type="SAM" id="MobiDB-lite"/>
    </source>
</evidence>
<reference evidence="9" key="3">
    <citation type="submission" date="2025-09" db="UniProtKB">
        <authorList>
            <consortium name="Ensembl"/>
        </authorList>
    </citation>
    <scope>IDENTIFICATION</scope>
</reference>
<dbReference type="SMART" id="SM00020">
    <property type="entry name" value="Tryp_SPc"/>
    <property type="match status" value="1"/>
</dbReference>
<keyword evidence="6" id="KW-0325">Glycoprotein</keyword>
<keyword evidence="10" id="KW-1185">Reference proteome</keyword>
<dbReference type="InterPro" id="IPR001254">
    <property type="entry name" value="Trypsin_dom"/>
</dbReference>
<protein>
    <submittedName>
        <fullName evidence="9">Tryptase-2-like</fullName>
    </submittedName>
</protein>
<dbReference type="PROSITE" id="PS50240">
    <property type="entry name" value="TRYPSIN_DOM"/>
    <property type="match status" value="1"/>
</dbReference>
<dbReference type="AlphaFoldDB" id="A0A3P8W4H2"/>
<dbReference type="Gene3D" id="2.40.10.10">
    <property type="entry name" value="Trypsin-like serine proteases"/>
    <property type="match status" value="2"/>
</dbReference>
<evidence type="ECO:0000256" key="2">
    <source>
        <dbReference type="ARBA" id="ARBA00022729"/>
    </source>
</evidence>
<reference evidence="9 10" key="1">
    <citation type="journal article" date="2014" name="Nat. Genet.">
        <title>Whole-genome sequence of a flatfish provides insights into ZW sex chromosome evolution and adaptation to a benthic lifestyle.</title>
        <authorList>
            <person name="Chen S."/>
            <person name="Zhang G."/>
            <person name="Shao C."/>
            <person name="Huang Q."/>
            <person name="Liu G."/>
            <person name="Zhang P."/>
            <person name="Song W."/>
            <person name="An N."/>
            <person name="Chalopin D."/>
            <person name="Volff J.N."/>
            <person name="Hong Y."/>
            <person name="Li Q."/>
            <person name="Sha Z."/>
            <person name="Zhou H."/>
            <person name="Xie M."/>
            <person name="Yu Q."/>
            <person name="Liu Y."/>
            <person name="Xiang H."/>
            <person name="Wang N."/>
            <person name="Wu K."/>
            <person name="Yang C."/>
            <person name="Zhou Q."/>
            <person name="Liao X."/>
            <person name="Yang L."/>
            <person name="Hu Q."/>
            <person name="Zhang J."/>
            <person name="Meng L."/>
            <person name="Jin L."/>
            <person name="Tian Y."/>
            <person name="Lian J."/>
            <person name="Yang J."/>
            <person name="Miao G."/>
            <person name="Liu S."/>
            <person name="Liang Z."/>
            <person name="Yan F."/>
            <person name="Li Y."/>
            <person name="Sun B."/>
            <person name="Zhang H."/>
            <person name="Zhang J."/>
            <person name="Zhu Y."/>
            <person name="Du M."/>
            <person name="Zhao Y."/>
            <person name="Schartl M."/>
            <person name="Tang Q."/>
            <person name="Wang J."/>
        </authorList>
    </citation>
    <scope>NUCLEOTIDE SEQUENCE</scope>
</reference>
<evidence type="ECO:0000313" key="9">
    <source>
        <dbReference type="Ensembl" id="ENSCSEP00000021447.1"/>
    </source>
</evidence>
<evidence type="ECO:0000259" key="8">
    <source>
        <dbReference type="PROSITE" id="PS50240"/>
    </source>
</evidence>
<evidence type="ECO:0000256" key="6">
    <source>
        <dbReference type="ARBA" id="ARBA00023180"/>
    </source>
</evidence>
<feature type="domain" description="Peptidase S1" evidence="8">
    <location>
        <begin position="57"/>
        <end position="294"/>
    </location>
</feature>
<name>A0A3P8W4H2_CYNSE</name>
<dbReference type="InterPro" id="IPR043504">
    <property type="entry name" value="Peptidase_S1_PA_chymotrypsin"/>
</dbReference>
<dbReference type="CDD" id="cd00190">
    <property type="entry name" value="Tryp_SPc"/>
    <property type="match status" value="1"/>
</dbReference>
<dbReference type="Proteomes" id="UP000265120">
    <property type="component" value="Chromosome 17"/>
</dbReference>
<dbReference type="GeneTree" id="ENSGT00940000163009"/>
<evidence type="ECO:0000256" key="1">
    <source>
        <dbReference type="ARBA" id="ARBA00022670"/>
    </source>
</evidence>
<dbReference type="FunFam" id="2.40.10.10:FF:000024">
    <property type="entry name" value="Serine protease 53"/>
    <property type="match status" value="1"/>
</dbReference>
<keyword evidence="1" id="KW-0645">Protease</keyword>
<reference evidence="9" key="2">
    <citation type="submission" date="2025-08" db="UniProtKB">
        <authorList>
            <consortium name="Ensembl"/>
        </authorList>
    </citation>
    <scope>IDENTIFICATION</scope>
</reference>
<dbReference type="GO" id="GO:0006508">
    <property type="term" value="P:proteolysis"/>
    <property type="evidence" value="ECO:0007669"/>
    <property type="project" value="UniProtKB-KW"/>
</dbReference>
<dbReference type="STRING" id="244447.ENSCSEP00000021447"/>
<dbReference type="PANTHER" id="PTHR24253">
    <property type="entry name" value="TRANSMEMBRANE PROTEASE SERINE"/>
    <property type="match status" value="1"/>
</dbReference>
<evidence type="ECO:0000256" key="3">
    <source>
        <dbReference type="ARBA" id="ARBA00022801"/>
    </source>
</evidence>
<keyword evidence="2" id="KW-0732">Signal</keyword>
<dbReference type="OMA" id="ACKGNYG"/>
<sequence>MTSIRCHSHTAVPQHHSDSDSDSDSDSEMAVNKLLSVALLLICHTRALFGDKVRGFVVGGQDAPTGSWPWMVHFNITSDGRHTWRCGGTILDNYWILTAAHCWDRKLKPYLPMSVAWFGTNQLQEENVHRMGVYMVVTHSRYQAVDKGFINDIALVKLQGKMNFSQFVHPVSLPCVDHVFTSSSECWLTGWGNIGNNVPLPDPEVLQQVKIPIIPHRVCEKHHPGLTPQQLCAGDMAGGKDACEGDYGGPLMCHGDAGFVQVGITSSGGCGLPGQVGIYTKVSRYLTFINDYVPPRRKNRC</sequence>
<accession>A0A3P8W4H2</accession>
<keyword evidence="3" id="KW-0378">Hydrolase</keyword>
<proteinExistence type="predicted"/>
<dbReference type="KEGG" id="csem:103393588"/>
<keyword evidence="4" id="KW-0720">Serine protease</keyword>
<keyword evidence="5" id="KW-1015">Disulfide bond</keyword>
<dbReference type="InterPro" id="IPR009003">
    <property type="entry name" value="Peptidase_S1_PA"/>
</dbReference>
<dbReference type="OrthoDB" id="10002959at2759"/>
<evidence type="ECO:0000256" key="5">
    <source>
        <dbReference type="ARBA" id="ARBA00023157"/>
    </source>
</evidence>
<dbReference type="PANTHER" id="PTHR24253:SF144">
    <property type="entry name" value="CHYMOTRYPSIN-LIKE PROTEASE CTRL-1-RELATED"/>
    <property type="match status" value="1"/>
</dbReference>
<dbReference type="GeneID" id="103393588"/>
<evidence type="ECO:0000313" key="10">
    <source>
        <dbReference type="Proteomes" id="UP000265120"/>
    </source>
</evidence>
<dbReference type="PROSITE" id="PS00134">
    <property type="entry name" value="TRYPSIN_HIS"/>
    <property type="match status" value="1"/>
</dbReference>
<dbReference type="GO" id="GO:0004252">
    <property type="term" value="F:serine-type endopeptidase activity"/>
    <property type="evidence" value="ECO:0007669"/>
    <property type="project" value="InterPro"/>
</dbReference>
<dbReference type="PRINTS" id="PR00722">
    <property type="entry name" value="CHYMOTRYPSIN"/>
</dbReference>
<dbReference type="Ensembl" id="ENSCSET00000021723.1">
    <property type="protein sequence ID" value="ENSCSEP00000021447.1"/>
    <property type="gene ID" value="ENSCSEG00000013688.1"/>
</dbReference>
<dbReference type="InterPro" id="IPR018114">
    <property type="entry name" value="TRYPSIN_HIS"/>
</dbReference>
<evidence type="ECO:0000256" key="4">
    <source>
        <dbReference type="ARBA" id="ARBA00022825"/>
    </source>
</evidence>
<dbReference type="SUPFAM" id="SSF50494">
    <property type="entry name" value="Trypsin-like serine proteases"/>
    <property type="match status" value="1"/>
</dbReference>